<evidence type="ECO:0000313" key="1">
    <source>
        <dbReference type="EMBL" id="CAE7188705.1"/>
    </source>
</evidence>
<protein>
    <submittedName>
        <fullName evidence="1">Uncharacterized protein</fullName>
    </submittedName>
</protein>
<dbReference type="OrthoDB" id="426024at2759"/>
<accession>A0A812J137</accession>
<feature type="non-terminal residue" evidence="1">
    <location>
        <position position="1"/>
    </location>
</feature>
<dbReference type="AlphaFoldDB" id="A0A812J137"/>
<sequence>CPDLVVPIGSQSIVGVPSLAAVAALDAGDVLDIVDPIGMPLLKVELQLRPGPEGARIRGPATEAPLLVLRNLRPEPRGSLLNINVTGWVNTSAMALAFLQTSPGGQERLEICSPDLSIFASLAQEASGKFVLRSGREESLCMIFHSTFRESQHDAITVTDGNNQVLSRTRAADLQVPEPGRFCSLQVFSGVDLGVVLCCLFFMEGAVLKTFDVRPPEVSKL</sequence>
<evidence type="ECO:0000313" key="2">
    <source>
        <dbReference type="Proteomes" id="UP000601435"/>
    </source>
</evidence>
<keyword evidence="2" id="KW-1185">Reference proteome</keyword>
<dbReference type="Proteomes" id="UP000601435">
    <property type="component" value="Unassembled WGS sequence"/>
</dbReference>
<dbReference type="EMBL" id="CAJNJA010005354">
    <property type="protein sequence ID" value="CAE7188705.1"/>
    <property type="molecule type" value="Genomic_DNA"/>
</dbReference>
<reference evidence="1" key="1">
    <citation type="submission" date="2021-02" db="EMBL/GenBank/DDBJ databases">
        <authorList>
            <person name="Dougan E. K."/>
            <person name="Rhodes N."/>
            <person name="Thang M."/>
            <person name="Chan C."/>
        </authorList>
    </citation>
    <scope>NUCLEOTIDE SEQUENCE</scope>
</reference>
<gene>
    <name evidence="1" type="ORF">SNEC2469_LOCUS1022</name>
</gene>
<comment type="caution">
    <text evidence="1">The sequence shown here is derived from an EMBL/GenBank/DDBJ whole genome shotgun (WGS) entry which is preliminary data.</text>
</comment>
<organism evidence="1 2">
    <name type="scientific">Symbiodinium necroappetens</name>
    <dbReference type="NCBI Taxonomy" id="1628268"/>
    <lineage>
        <taxon>Eukaryota</taxon>
        <taxon>Sar</taxon>
        <taxon>Alveolata</taxon>
        <taxon>Dinophyceae</taxon>
        <taxon>Suessiales</taxon>
        <taxon>Symbiodiniaceae</taxon>
        <taxon>Symbiodinium</taxon>
    </lineage>
</organism>
<name>A0A812J137_9DINO</name>
<proteinExistence type="predicted"/>